<dbReference type="Gene3D" id="1.25.40.20">
    <property type="entry name" value="Ankyrin repeat-containing domain"/>
    <property type="match status" value="1"/>
</dbReference>
<evidence type="ECO:0000259" key="2">
    <source>
        <dbReference type="PROSITE" id="PS50174"/>
    </source>
</evidence>
<proteinExistence type="evidence at transcript level"/>
<gene>
    <name evidence="3" type="primary">BAT4</name>
</gene>
<evidence type="ECO:0000313" key="3">
    <source>
        <dbReference type="EMBL" id="ACO10757.1"/>
    </source>
</evidence>
<dbReference type="SMART" id="SM00248">
    <property type="entry name" value="ANK"/>
    <property type="match status" value="2"/>
</dbReference>
<name>C1BP04_CALRO</name>
<dbReference type="Pfam" id="PF01585">
    <property type="entry name" value="G-patch"/>
    <property type="match status" value="1"/>
</dbReference>
<dbReference type="PANTHER" id="PTHR20923:SF1">
    <property type="entry name" value="G PATCH DOMAIN AND ANKYRIN REPEAT-CONTAINING PROTEIN 1"/>
    <property type="match status" value="1"/>
</dbReference>
<dbReference type="EMBL" id="BT076333">
    <property type="protein sequence ID" value="ACO10757.1"/>
    <property type="molecule type" value="mRNA"/>
</dbReference>
<dbReference type="SMART" id="SM00443">
    <property type="entry name" value="G_patch"/>
    <property type="match status" value="1"/>
</dbReference>
<feature type="repeat" description="ANK" evidence="1">
    <location>
        <begin position="109"/>
        <end position="141"/>
    </location>
</feature>
<dbReference type="GO" id="GO:0003676">
    <property type="term" value="F:nucleic acid binding"/>
    <property type="evidence" value="ECO:0007669"/>
    <property type="project" value="InterPro"/>
</dbReference>
<protein>
    <submittedName>
        <fullName evidence="3">BAT4 homolog</fullName>
    </submittedName>
</protein>
<sequence length="326" mass="36060">MSSSIHYVPKTLFVKAQEPTNESFKSNPHSHTDGKDVKTFYESLFDASSSSSSEEEEEVQILYEKPSVSSTKTKELSPYELFLAVENGSFKEVEELIRHGAPLNALDSYGWTPLMHAVASENVPVASLLLSKGANPAHSRDKGGLTCLSLAKIKPMRDLLLNACPFIPPSEKSPPSSSSTNNRIDCDVCEDSFTEGSPHSSSIVHNFRSSLSQPPPRSTYFGISEKNRGYELMLKTGWDPGKGLGPSGSGKLYPVKTVLKKDRSGIGASRERARVTHFGPGDERSIAFKRRNKTPSLTHVSKRTLERKRALEVQRTKNYRRELSDL</sequence>
<accession>C1BP04</accession>
<dbReference type="PROSITE" id="PS50174">
    <property type="entry name" value="G_PATCH"/>
    <property type="match status" value="1"/>
</dbReference>
<evidence type="ECO:0000256" key="1">
    <source>
        <dbReference type="PROSITE-ProRule" id="PRU00023"/>
    </source>
</evidence>
<dbReference type="InterPro" id="IPR002110">
    <property type="entry name" value="Ankyrin_rpt"/>
</dbReference>
<dbReference type="PROSITE" id="PS50297">
    <property type="entry name" value="ANK_REP_REGION"/>
    <property type="match status" value="1"/>
</dbReference>
<dbReference type="Pfam" id="PF12796">
    <property type="entry name" value="Ank_2"/>
    <property type="match status" value="1"/>
</dbReference>
<dbReference type="InterPro" id="IPR000467">
    <property type="entry name" value="G_patch_dom"/>
</dbReference>
<dbReference type="InterPro" id="IPR039146">
    <property type="entry name" value="GPANK1"/>
</dbReference>
<dbReference type="SUPFAM" id="SSF48403">
    <property type="entry name" value="Ankyrin repeat"/>
    <property type="match status" value="1"/>
</dbReference>
<dbReference type="PANTHER" id="PTHR20923">
    <property type="entry name" value="BAT4 PROTEIN-RELATED"/>
    <property type="match status" value="1"/>
</dbReference>
<feature type="domain" description="G-patch" evidence="2">
    <location>
        <begin position="225"/>
        <end position="271"/>
    </location>
</feature>
<reference evidence="3" key="1">
    <citation type="submission" date="2009-03" db="EMBL/GenBank/DDBJ databases">
        <title>Caligus rogercresseyi ESTs and full-length cDNAs.</title>
        <authorList>
            <person name="Yasuike M."/>
            <person name="von Schalburg K."/>
            <person name="Cooper G."/>
            <person name="Leong J."/>
            <person name="Jones S.R.M."/>
            <person name="Koop B.F."/>
        </authorList>
    </citation>
    <scope>NUCLEOTIDE SEQUENCE</scope>
    <source>
        <tissue evidence="3">Whole body</tissue>
    </source>
</reference>
<keyword evidence="1" id="KW-0040">ANK repeat</keyword>
<dbReference type="AlphaFoldDB" id="C1BP04"/>
<organism evidence="3">
    <name type="scientific">Caligus rogercresseyi</name>
    <name type="common">Sea louse</name>
    <dbReference type="NCBI Taxonomy" id="217165"/>
    <lineage>
        <taxon>Eukaryota</taxon>
        <taxon>Metazoa</taxon>
        <taxon>Ecdysozoa</taxon>
        <taxon>Arthropoda</taxon>
        <taxon>Crustacea</taxon>
        <taxon>Multicrustacea</taxon>
        <taxon>Hexanauplia</taxon>
        <taxon>Copepoda</taxon>
        <taxon>Siphonostomatoida</taxon>
        <taxon>Caligidae</taxon>
        <taxon>Caligus</taxon>
    </lineage>
</organism>
<dbReference type="InterPro" id="IPR036770">
    <property type="entry name" value="Ankyrin_rpt-contain_sf"/>
</dbReference>
<dbReference type="PROSITE" id="PS50088">
    <property type="entry name" value="ANK_REPEAT"/>
    <property type="match status" value="1"/>
</dbReference>